<comment type="subcellular location">
    <subcellularLocation>
        <location evidence="1">Cell membrane</location>
        <topology evidence="1">Multi-pass membrane protein</topology>
    </subcellularLocation>
</comment>
<feature type="transmembrane region" description="Helical" evidence="5">
    <location>
        <begin position="337"/>
        <end position="356"/>
    </location>
</feature>
<evidence type="ECO:0000256" key="5">
    <source>
        <dbReference type="SAM" id="Phobius"/>
    </source>
</evidence>
<feature type="transmembrane region" description="Helical" evidence="5">
    <location>
        <begin position="304"/>
        <end position="325"/>
    </location>
</feature>
<dbReference type="Gene3D" id="1.20.1250.20">
    <property type="entry name" value="MFS general substrate transporter like domains"/>
    <property type="match status" value="1"/>
</dbReference>
<dbReference type="RefSeq" id="WP_301217252.1">
    <property type="nucleotide sequence ID" value="NZ_JAROCB010000002.1"/>
</dbReference>
<feature type="transmembrane region" description="Helical" evidence="5">
    <location>
        <begin position="20"/>
        <end position="45"/>
    </location>
</feature>
<evidence type="ECO:0000256" key="1">
    <source>
        <dbReference type="ARBA" id="ARBA00004651"/>
    </source>
</evidence>
<reference evidence="7" key="1">
    <citation type="submission" date="2023-03" db="EMBL/GenBank/DDBJ databases">
        <title>MT1 and MT2 Draft Genomes of Novel Species.</title>
        <authorList>
            <person name="Venkateswaran K."/>
        </authorList>
    </citation>
    <scope>NUCLEOTIDE SEQUENCE</scope>
    <source>
        <strain evidence="7">F6_8S_P_1A</strain>
    </source>
</reference>
<feature type="transmembrane region" description="Helical" evidence="5">
    <location>
        <begin position="87"/>
        <end position="114"/>
    </location>
</feature>
<dbReference type="InterPro" id="IPR036259">
    <property type="entry name" value="MFS_trans_sf"/>
</dbReference>
<feature type="transmembrane region" description="Helical" evidence="5">
    <location>
        <begin position="174"/>
        <end position="194"/>
    </location>
</feature>
<evidence type="ECO:0000256" key="3">
    <source>
        <dbReference type="ARBA" id="ARBA00022989"/>
    </source>
</evidence>
<organism evidence="7 8">
    <name type="scientific">Leifsonia virtsii</name>
    <dbReference type="NCBI Taxonomy" id="3035915"/>
    <lineage>
        <taxon>Bacteria</taxon>
        <taxon>Bacillati</taxon>
        <taxon>Actinomycetota</taxon>
        <taxon>Actinomycetes</taxon>
        <taxon>Micrococcales</taxon>
        <taxon>Microbacteriaceae</taxon>
        <taxon>Leifsonia</taxon>
    </lineage>
</organism>
<name>A0ABT8IXU2_9MICO</name>
<accession>A0ABT8IXU2</accession>
<sequence length="466" mass="47803">MSAEASLVAPDRSTGRRRAAVAVVLIAVFMSNLDLWVVNVAITAIGRDLPGSSLGGLSWVINGYSIALAALLIVAGRAADRYGVTRIFQAGLIVFTLASALCAVAPDLVVLVVFRVLQGIGGAMVTTASLSLLLRVTEPERRAHAVRDWAAVGALAAATGPTIGGLLVTLDWRWVFLINLPIGIVAIVLTAVRAPKFPGRAGVPHPDLLSALLLSIAVAALVASIVQLPDQGLTLTTAIVVLVLVLATGLFVLRSRKHANPLIAPVLFRLRGFPTVNAAMLIFSAGFGIMLLSNSLWLQNVWHFGPVLTGLAMAPGPLMVPVTTAILRRFGRRVRPIVFVAAGGLVFGAGMVWGIVMRSAEVEYATVLLPQLIAGGVGIGLAIGNLLATGSALLPDEHSGAGSGVLNTARQIGASVGVAVIVTSLAATGQSILGFDIAWAVAAACGFALAVLALALARASGGRGVS</sequence>
<keyword evidence="4 5" id="KW-0472">Membrane</keyword>
<dbReference type="Pfam" id="PF07690">
    <property type="entry name" value="MFS_1"/>
    <property type="match status" value="1"/>
</dbReference>
<feature type="transmembrane region" description="Helical" evidence="5">
    <location>
        <begin position="368"/>
        <end position="394"/>
    </location>
</feature>
<protein>
    <submittedName>
        <fullName evidence="7">MFS transporter</fullName>
    </submittedName>
</protein>
<dbReference type="Proteomes" id="UP001174210">
    <property type="component" value="Unassembled WGS sequence"/>
</dbReference>
<comment type="caution">
    <text evidence="7">The sequence shown here is derived from an EMBL/GenBank/DDBJ whole genome shotgun (WGS) entry which is preliminary data.</text>
</comment>
<feature type="transmembrane region" description="Helical" evidence="5">
    <location>
        <begin position="439"/>
        <end position="457"/>
    </location>
</feature>
<dbReference type="SUPFAM" id="SSF103473">
    <property type="entry name" value="MFS general substrate transporter"/>
    <property type="match status" value="1"/>
</dbReference>
<feature type="transmembrane region" description="Helical" evidence="5">
    <location>
        <begin position="232"/>
        <end position="253"/>
    </location>
</feature>
<keyword evidence="8" id="KW-1185">Reference proteome</keyword>
<feature type="domain" description="Major facilitator superfamily (MFS) profile" evidence="6">
    <location>
        <begin position="20"/>
        <end position="461"/>
    </location>
</feature>
<dbReference type="EMBL" id="JAROCB010000002">
    <property type="protein sequence ID" value="MDN4596849.1"/>
    <property type="molecule type" value="Genomic_DNA"/>
</dbReference>
<feature type="transmembrane region" description="Helical" evidence="5">
    <location>
        <begin position="57"/>
        <end position="75"/>
    </location>
</feature>
<keyword evidence="2 5" id="KW-0812">Transmembrane</keyword>
<gene>
    <name evidence="7" type="ORF">P5G59_06845</name>
</gene>
<evidence type="ECO:0000313" key="7">
    <source>
        <dbReference type="EMBL" id="MDN4596849.1"/>
    </source>
</evidence>
<dbReference type="PANTHER" id="PTHR42718">
    <property type="entry name" value="MAJOR FACILITATOR SUPERFAMILY MULTIDRUG TRANSPORTER MFSC"/>
    <property type="match status" value="1"/>
</dbReference>
<feature type="transmembrane region" description="Helical" evidence="5">
    <location>
        <begin position="414"/>
        <end position="433"/>
    </location>
</feature>
<dbReference type="PROSITE" id="PS50850">
    <property type="entry name" value="MFS"/>
    <property type="match status" value="1"/>
</dbReference>
<feature type="transmembrane region" description="Helical" evidence="5">
    <location>
        <begin position="273"/>
        <end position="292"/>
    </location>
</feature>
<evidence type="ECO:0000256" key="2">
    <source>
        <dbReference type="ARBA" id="ARBA00022692"/>
    </source>
</evidence>
<dbReference type="CDD" id="cd17321">
    <property type="entry name" value="MFS_MMR_MDR_like"/>
    <property type="match status" value="1"/>
</dbReference>
<proteinExistence type="predicted"/>
<dbReference type="PANTHER" id="PTHR42718:SF48">
    <property type="entry name" value="CONSERVED TWO-DOMAIN MEMBRANE PROTEIN-RELATED"/>
    <property type="match status" value="1"/>
</dbReference>
<dbReference type="InterPro" id="IPR011701">
    <property type="entry name" value="MFS"/>
</dbReference>
<dbReference type="InterPro" id="IPR020846">
    <property type="entry name" value="MFS_dom"/>
</dbReference>
<dbReference type="Gene3D" id="1.20.1720.10">
    <property type="entry name" value="Multidrug resistance protein D"/>
    <property type="match status" value="1"/>
</dbReference>
<evidence type="ECO:0000256" key="4">
    <source>
        <dbReference type="ARBA" id="ARBA00023136"/>
    </source>
</evidence>
<evidence type="ECO:0000259" key="6">
    <source>
        <dbReference type="PROSITE" id="PS50850"/>
    </source>
</evidence>
<feature type="transmembrane region" description="Helical" evidence="5">
    <location>
        <begin position="120"/>
        <end position="137"/>
    </location>
</feature>
<keyword evidence="3 5" id="KW-1133">Transmembrane helix</keyword>
<feature type="transmembrane region" description="Helical" evidence="5">
    <location>
        <begin position="149"/>
        <end position="168"/>
    </location>
</feature>
<evidence type="ECO:0000313" key="8">
    <source>
        <dbReference type="Proteomes" id="UP001174210"/>
    </source>
</evidence>
<feature type="transmembrane region" description="Helical" evidence="5">
    <location>
        <begin position="206"/>
        <end position="226"/>
    </location>
</feature>